<keyword evidence="3" id="KW-0813">Transport</keyword>
<proteinExistence type="inferred from homology"/>
<keyword evidence="5 8" id="KW-0812">Transmembrane</keyword>
<feature type="transmembrane region" description="Helical" evidence="8">
    <location>
        <begin position="255"/>
        <end position="280"/>
    </location>
</feature>
<feature type="transmembrane region" description="Helical" evidence="8">
    <location>
        <begin position="77"/>
        <end position="97"/>
    </location>
</feature>
<evidence type="ECO:0000313" key="10">
    <source>
        <dbReference type="Proteomes" id="UP000053372"/>
    </source>
</evidence>
<sequence>MKTDAIIFRSKIFPISFRLKKRVPIVLLILFVITLTAMVMNLSFGEYPIPPLAVVQTILGIDTGNPDYVFVINTLRLPRTLTACLVGMALAISGTIMQSITRNPLADPGIIGINAGASLAAVSLIVLLPSLPVYILPLAAFGGALMASLLIYFLAWDKGTHPVRLILIGIGIAAVAGAFTNLMVTFGDIYNVSQALVWLAGSVYGRSWEQLLSLLPWLMVFIPLALANTPQLNALNLGEEIAKGLGSKVEWQRSFLLLISAALSGAAVATAGTVGFVGLIAPHIARQLVGNIHEGLIPVAAMTGAMIVVISDFLGRILFAPIEIPCGIITAVIGAPYFVYLLVRSRRK</sequence>
<evidence type="ECO:0000256" key="5">
    <source>
        <dbReference type="ARBA" id="ARBA00022692"/>
    </source>
</evidence>
<keyword evidence="10" id="KW-1185">Reference proteome</keyword>
<dbReference type="Pfam" id="PF01032">
    <property type="entry name" value="FecCD"/>
    <property type="match status" value="1"/>
</dbReference>
<evidence type="ECO:0000256" key="7">
    <source>
        <dbReference type="ARBA" id="ARBA00023136"/>
    </source>
</evidence>
<evidence type="ECO:0000256" key="3">
    <source>
        <dbReference type="ARBA" id="ARBA00022448"/>
    </source>
</evidence>
<comment type="subcellular location">
    <subcellularLocation>
        <location evidence="1">Cell membrane</location>
        <topology evidence="1">Multi-pass membrane protein</topology>
    </subcellularLocation>
</comment>
<dbReference type="PANTHER" id="PTHR30472:SF24">
    <property type="entry name" value="FERRIC ENTEROBACTIN TRANSPORT SYSTEM PERMEASE PROTEIN FEPG"/>
    <property type="match status" value="1"/>
</dbReference>
<feature type="transmembrane region" description="Helical" evidence="8">
    <location>
        <begin position="134"/>
        <end position="156"/>
    </location>
</feature>
<dbReference type="EMBL" id="LMTZ01000101">
    <property type="protein sequence ID" value="KST65985.1"/>
    <property type="molecule type" value="Genomic_DNA"/>
</dbReference>
<keyword evidence="4" id="KW-1003">Cell membrane</keyword>
<dbReference type="GO" id="GO:0005886">
    <property type="term" value="C:plasma membrane"/>
    <property type="evidence" value="ECO:0007669"/>
    <property type="project" value="UniProtKB-SubCell"/>
</dbReference>
<dbReference type="Gene3D" id="1.10.3470.10">
    <property type="entry name" value="ABC transporter involved in vitamin B12 uptake, BtuC"/>
    <property type="match status" value="1"/>
</dbReference>
<dbReference type="InterPro" id="IPR037294">
    <property type="entry name" value="ABC_BtuC-like"/>
</dbReference>
<accession>A0A0V7ZNE5</accession>
<dbReference type="AlphaFoldDB" id="A0A0V7ZNE5"/>
<dbReference type="RefSeq" id="WP_027842323.1">
    <property type="nucleotide sequence ID" value="NZ_LMTZ01000101.1"/>
</dbReference>
<dbReference type="GO" id="GO:0033214">
    <property type="term" value="P:siderophore-iron import into cell"/>
    <property type="evidence" value="ECO:0007669"/>
    <property type="project" value="TreeGrafter"/>
</dbReference>
<dbReference type="PANTHER" id="PTHR30472">
    <property type="entry name" value="FERRIC ENTEROBACTIN TRANSPORT SYSTEM PERMEASE PROTEIN"/>
    <property type="match status" value="1"/>
</dbReference>
<dbReference type="SUPFAM" id="SSF81345">
    <property type="entry name" value="ABC transporter involved in vitamin B12 uptake, BtuC"/>
    <property type="match status" value="1"/>
</dbReference>
<comment type="caution">
    <text evidence="9">The sequence shown here is derived from an EMBL/GenBank/DDBJ whole genome shotgun (WGS) entry which is preliminary data.</text>
</comment>
<dbReference type="GO" id="GO:0022857">
    <property type="term" value="F:transmembrane transporter activity"/>
    <property type="evidence" value="ECO:0007669"/>
    <property type="project" value="InterPro"/>
</dbReference>
<dbReference type="CDD" id="cd06550">
    <property type="entry name" value="TM_ABC_iron-siderophores_like"/>
    <property type="match status" value="1"/>
</dbReference>
<evidence type="ECO:0000256" key="4">
    <source>
        <dbReference type="ARBA" id="ARBA00022475"/>
    </source>
</evidence>
<feature type="transmembrane region" description="Helical" evidence="8">
    <location>
        <begin position="25"/>
        <end position="44"/>
    </location>
</feature>
<dbReference type="OrthoDB" id="9811721at2"/>
<keyword evidence="7 8" id="KW-0472">Membrane</keyword>
<evidence type="ECO:0000313" key="9">
    <source>
        <dbReference type="EMBL" id="KST65985.1"/>
    </source>
</evidence>
<evidence type="ECO:0000256" key="8">
    <source>
        <dbReference type="SAM" id="Phobius"/>
    </source>
</evidence>
<dbReference type="FunFam" id="1.10.3470.10:FF:000001">
    <property type="entry name" value="Vitamin B12 ABC transporter permease BtuC"/>
    <property type="match status" value="1"/>
</dbReference>
<feature type="transmembrane region" description="Helical" evidence="8">
    <location>
        <begin position="292"/>
        <end position="311"/>
    </location>
</feature>
<evidence type="ECO:0000256" key="2">
    <source>
        <dbReference type="ARBA" id="ARBA00007935"/>
    </source>
</evidence>
<gene>
    <name evidence="9" type="ORF">BC008_23710</name>
</gene>
<keyword evidence="6 8" id="KW-1133">Transmembrane helix</keyword>
<feature type="transmembrane region" description="Helical" evidence="8">
    <location>
        <begin position="163"/>
        <end position="183"/>
    </location>
</feature>
<reference evidence="9 10" key="1">
    <citation type="journal article" date="2015" name="Genome Announc.">
        <title>Draft Genome of the Euendolithic (true boring) Cyanobacterium Mastigocoleus testarum strain BC008.</title>
        <authorList>
            <person name="Guida B.S."/>
            <person name="Garcia-Pichel F."/>
        </authorList>
    </citation>
    <scope>NUCLEOTIDE SEQUENCE [LARGE SCALE GENOMIC DNA]</scope>
    <source>
        <strain evidence="9 10">BC008</strain>
    </source>
</reference>
<organism evidence="9 10">
    <name type="scientific">Mastigocoleus testarum BC008</name>
    <dbReference type="NCBI Taxonomy" id="371196"/>
    <lineage>
        <taxon>Bacteria</taxon>
        <taxon>Bacillati</taxon>
        <taxon>Cyanobacteriota</taxon>
        <taxon>Cyanophyceae</taxon>
        <taxon>Nostocales</taxon>
        <taxon>Hapalosiphonaceae</taxon>
        <taxon>Mastigocoleus</taxon>
    </lineage>
</organism>
<name>A0A0V7ZNE5_9CYAN</name>
<evidence type="ECO:0000256" key="6">
    <source>
        <dbReference type="ARBA" id="ARBA00022989"/>
    </source>
</evidence>
<dbReference type="Proteomes" id="UP000053372">
    <property type="component" value="Unassembled WGS sequence"/>
</dbReference>
<evidence type="ECO:0000256" key="1">
    <source>
        <dbReference type="ARBA" id="ARBA00004651"/>
    </source>
</evidence>
<dbReference type="InterPro" id="IPR000522">
    <property type="entry name" value="ABC_transptr_permease_BtuC"/>
</dbReference>
<comment type="similarity">
    <text evidence="2">Belongs to the binding-protein-dependent transport system permease family. FecCD subfamily.</text>
</comment>
<feature type="transmembrane region" description="Helical" evidence="8">
    <location>
        <begin position="109"/>
        <end position="128"/>
    </location>
</feature>
<protein>
    <submittedName>
        <fullName evidence="9">Iron ABC transporter permease</fullName>
    </submittedName>
</protein>
<feature type="transmembrane region" description="Helical" evidence="8">
    <location>
        <begin position="317"/>
        <end position="343"/>
    </location>
</feature>